<dbReference type="InterPro" id="IPR016718">
    <property type="entry name" value="rRNA_m1G-MeTrfase_A_prd"/>
</dbReference>
<dbReference type="GO" id="GO:0032259">
    <property type="term" value="P:methylation"/>
    <property type="evidence" value="ECO:0007669"/>
    <property type="project" value="UniProtKB-KW"/>
</dbReference>
<feature type="domain" description="23S rRNA (guanine(745)-N(1))-methyltransferase N-terminal" evidence="1">
    <location>
        <begin position="9"/>
        <end position="42"/>
    </location>
</feature>
<dbReference type="RefSeq" id="WP_122825548.1">
    <property type="nucleotide sequence ID" value="NZ_CP033325.1"/>
</dbReference>
<dbReference type="Pfam" id="PF21302">
    <property type="entry name" value="Zn_ribbon_RlmA"/>
    <property type="match status" value="1"/>
</dbReference>
<dbReference type="PIRSF" id="PIRSF018249">
    <property type="entry name" value="MyrA_prd"/>
    <property type="match status" value="1"/>
</dbReference>
<reference evidence="3" key="1">
    <citation type="journal article" date="2019" name="Int. J. Syst. Evol. Microbiol.">
        <title>The Global Catalogue of Microorganisms (GCM) 10K type strain sequencing project: providing services to taxonomists for standard genome sequencing and annotation.</title>
        <authorList>
            <consortium name="The Broad Institute Genomics Platform"/>
            <consortium name="The Broad Institute Genome Sequencing Center for Infectious Disease"/>
            <person name="Wu L."/>
            <person name="Ma J."/>
        </authorList>
    </citation>
    <scope>NUCLEOTIDE SEQUENCE [LARGE SCALE GENOMIC DNA]</scope>
    <source>
        <strain evidence="3">JCM 3369</strain>
    </source>
</reference>
<dbReference type="Proteomes" id="UP001595955">
    <property type="component" value="Unassembled WGS sequence"/>
</dbReference>
<keyword evidence="2" id="KW-0489">Methyltransferase</keyword>
<dbReference type="InterPro" id="IPR029063">
    <property type="entry name" value="SAM-dependent_MTases_sf"/>
</dbReference>
<keyword evidence="3" id="KW-1185">Reference proteome</keyword>
<evidence type="ECO:0000313" key="2">
    <source>
        <dbReference type="EMBL" id="MFC4556519.1"/>
    </source>
</evidence>
<dbReference type="Gene3D" id="3.40.50.150">
    <property type="entry name" value="Vaccinia Virus protein VP39"/>
    <property type="match status" value="1"/>
</dbReference>
<comment type="caution">
    <text evidence="2">The sequence shown here is derived from an EMBL/GenBank/DDBJ whole genome shotgun (WGS) entry which is preliminary data.</text>
</comment>
<keyword evidence="2" id="KW-0808">Transferase</keyword>
<evidence type="ECO:0000313" key="3">
    <source>
        <dbReference type="Proteomes" id="UP001595955"/>
    </source>
</evidence>
<evidence type="ECO:0000259" key="1">
    <source>
        <dbReference type="Pfam" id="PF21302"/>
    </source>
</evidence>
<dbReference type="InterPro" id="IPR048647">
    <property type="entry name" value="RlmA_N"/>
</dbReference>
<dbReference type="EMBL" id="JBHSGF010000013">
    <property type="protein sequence ID" value="MFC4556519.1"/>
    <property type="molecule type" value="Genomic_DNA"/>
</dbReference>
<proteinExistence type="predicted"/>
<protein>
    <submittedName>
        <fullName evidence="2">RNA methyltransferase</fullName>
    </submittedName>
</protein>
<name>A0ABV9DFG3_9MICO</name>
<gene>
    <name evidence="2" type="ORF">ACFO3F_14815</name>
</gene>
<organism evidence="2 3">
    <name type="scientific">Georgenia faecalis</name>
    <dbReference type="NCBI Taxonomy" id="2483799"/>
    <lineage>
        <taxon>Bacteria</taxon>
        <taxon>Bacillati</taxon>
        <taxon>Actinomycetota</taxon>
        <taxon>Actinomycetes</taxon>
        <taxon>Micrococcales</taxon>
        <taxon>Bogoriellaceae</taxon>
        <taxon>Georgenia</taxon>
    </lineage>
</organism>
<dbReference type="SUPFAM" id="SSF53335">
    <property type="entry name" value="S-adenosyl-L-methionine-dependent methyltransferases"/>
    <property type="match status" value="1"/>
</dbReference>
<sequence>MERVTPALACPVCTAGLTLGAGTLRCSGGHAFDVARQGYASLQRGGAPAVTGDTAAMVAARDAFLGRGHYAPLARALRDAVAGVTDDGLCVDLAGGTGYYLRAVLEDRPGLLGLDLDLSKPALRRAARAHERLAAAAADVWQPLPVRTGAAAVVLSVFGPRNGPEIRRVLTPGVGRLLLVAPTPAHLGELVGPLGLLAVDPRKAERLDARLKGLEQVTETAVTYRASMGHADVAELALMGPSAHHVAADELRARAAALPDRVHVTVSVTLSSFAAA</sequence>
<accession>A0ABV9DFG3</accession>
<dbReference type="GO" id="GO:0008168">
    <property type="term" value="F:methyltransferase activity"/>
    <property type="evidence" value="ECO:0007669"/>
    <property type="project" value="UniProtKB-KW"/>
</dbReference>